<dbReference type="OrthoDB" id="5181253at2"/>
<dbReference type="Proteomes" id="UP000425916">
    <property type="component" value="Chromosome"/>
</dbReference>
<dbReference type="EMBL" id="CP046244">
    <property type="protein sequence ID" value="QGP91696.1"/>
    <property type="molecule type" value="Genomic_DNA"/>
</dbReference>
<dbReference type="RefSeq" id="WP_156272336.1">
    <property type="nucleotide sequence ID" value="NZ_CP046244.1"/>
</dbReference>
<accession>A0A6I5ZPI7</accession>
<feature type="domain" description="Phage terminase large subunit GpA ATPase" evidence="1">
    <location>
        <begin position="51"/>
        <end position="246"/>
    </location>
</feature>
<keyword evidence="3" id="KW-1185">Reference proteome</keyword>
<sequence length="543" mass="61966">MLLEELIGGRNKAELGLEFLEWCEKHIILDNGRRFSLERRAALKEIYTDIAHPTISVLKGAQVGLSTWGIGFSLWLVDQKGKNAIYYLPNNQFANRFGATRFNPYINRSEYLRNRLQSTDQAGLKEIDTHFLYILGLFNVSGAISIPSDCNLYDEVDVLNPENMEWAQDRISASELGWQRYFSVGMIPGEGIDERYQASDKRKWVVTCQACGKEQIIEDEFPENMVKKGGQVYLVCIRCGRPIDVENGRWVAEEPSRSDEHRGYRVPQLIIPGLKLDIIWRRWQDAKDKPSKRAKFNCSVLAKPDAGNMQPIDQEVLNRATMALQYYMQSRSDEPTVMGIDVGDYCHLAVVQPLQNGVLKAIYFEEVLVDELVNRAVLLEERFNVIGTVIDAMPYKTESKRLVRALKRSAWIQYFKGTSLQEKEEGENEKAVPVITVDRDDSLDNTTDMFAENPPKYLLPLPRDEQEEETLQAVHRHLRKLVKEKRVTNSGDVVINYKRNVENHYGMALNSARIAATMVHGSGFGGLLSAGMRKIYDALRGYD</sequence>
<gene>
    <name evidence="2" type="ORF">MGLY_10380</name>
</gene>
<dbReference type="AlphaFoldDB" id="A0A6I5ZPI7"/>
<reference evidence="2 3" key="1">
    <citation type="submission" date="2019-11" db="EMBL/GenBank/DDBJ databases">
        <title>Genome sequence of Moorella glycerini DSM11254.</title>
        <authorList>
            <person name="Poehlein A."/>
            <person name="Boeer T."/>
            <person name="Daniel R."/>
        </authorList>
    </citation>
    <scope>NUCLEOTIDE SEQUENCE [LARGE SCALE GENOMIC DNA]</scope>
    <source>
        <strain evidence="2 3">DSM 11254</strain>
    </source>
</reference>
<organism evidence="2 3">
    <name type="scientific">Neomoorella glycerini</name>
    <dbReference type="NCBI Taxonomy" id="55779"/>
    <lineage>
        <taxon>Bacteria</taxon>
        <taxon>Bacillati</taxon>
        <taxon>Bacillota</taxon>
        <taxon>Clostridia</taxon>
        <taxon>Neomoorellales</taxon>
        <taxon>Neomoorellaceae</taxon>
        <taxon>Neomoorella</taxon>
    </lineage>
</organism>
<evidence type="ECO:0000313" key="2">
    <source>
        <dbReference type="EMBL" id="QGP91696.1"/>
    </source>
</evidence>
<dbReference type="Pfam" id="PF05876">
    <property type="entry name" value="GpA_ATPase"/>
    <property type="match status" value="1"/>
</dbReference>
<evidence type="ECO:0000259" key="1">
    <source>
        <dbReference type="Pfam" id="PF05876"/>
    </source>
</evidence>
<protein>
    <submittedName>
        <fullName evidence="2">Phage terminase large subunit</fullName>
    </submittedName>
</protein>
<proteinExistence type="predicted"/>
<dbReference type="InterPro" id="IPR046453">
    <property type="entry name" value="GpA_ATPase"/>
</dbReference>
<name>A0A6I5ZPI7_9FIRM</name>
<evidence type="ECO:0000313" key="3">
    <source>
        <dbReference type="Proteomes" id="UP000425916"/>
    </source>
</evidence>
<dbReference type="GO" id="GO:0016887">
    <property type="term" value="F:ATP hydrolysis activity"/>
    <property type="evidence" value="ECO:0007669"/>
    <property type="project" value="InterPro"/>
</dbReference>